<dbReference type="PANTHER" id="PTHR37417:SF2">
    <property type="entry name" value="67 KDA MYOSIN-CROSS-REACTIVE ANTIGEN FAMILY PROTEIN (AFU_ORTHOLOGUE AFUA_5G09970)"/>
    <property type="match status" value="1"/>
</dbReference>
<proteinExistence type="predicted"/>
<name>A0A1V6QKS5_9EURO</name>
<dbReference type="InterPro" id="IPR010354">
    <property type="entry name" value="Oleate_hydratase"/>
</dbReference>
<organism evidence="1 2">
    <name type="scientific">Penicillium antarcticum</name>
    <dbReference type="NCBI Taxonomy" id="416450"/>
    <lineage>
        <taxon>Eukaryota</taxon>
        <taxon>Fungi</taxon>
        <taxon>Dikarya</taxon>
        <taxon>Ascomycota</taxon>
        <taxon>Pezizomycotina</taxon>
        <taxon>Eurotiomycetes</taxon>
        <taxon>Eurotiomycetidae</taxon>
        <taxon>Eurotiales</taxon>
        <taxon>Aspergillaceae</taxon>
        <taxon>Penicillium</taxon>
    </lineage>
</organism>
<dbReference type="GO" id="GO:0006631">
    <property type="term" value="P:fatty acid metabolic process"/>
    <property type="evidence" value="ECO:0007669"/>
    <property type="project" value="InterPro"/>
</dbReference>
<gene>
    <name evidence="1" type="ORF">PENANT_c002G07969</name>
</gene>
<dbReference type="PANTHER" id="PTHR37417">
    <property type="entry name" value="67 KDA MYOSIN-CROSS-REACTIVE ANTIGEN FAMILY PROTEIN (AFU_ORTHOLOGUE AFUA_5G09970)"/>
    <property type="match status" value="1"/>
</dbReference>
<dbReference type="AlphaFoldDB" id="A0A1V6QKS5"/>
<dbReference type="Pfam" id="PF06100">
    <property type="entry name" value="MCRA"/>
    <property type="match status" value="2"/>
</dbReference>
<dbReference type="EMBL" id="MDYN01000002">
    <property type="protein sequence ID" value="OQD89810.1"/>
    <property type="molecule type" value="Genomic_DNA"/>
</dbReference>
<protein>
    <recommendedName>
        <fullName evidence="3">Amine oxidase domain-containing protein</fullName>
    </recommendedName>
</protein>
<evidence type="ECO:0000313" key="2">
    <source>
        <dbReference type="Proteomes" id="UP000191672"/>
    </source>
</evidence>
<dbReference type="GO" id="GO:0050151">
    <property type="term" value="F:oleate hydratase activity"/>
    <property type="evidence" value="ECO:0007669"/>
    <property type="project" value="InterPro"/>
</dbReference>
<dbReference type="Gene3D" id="3.30.9.80">
    <property type="match status" value="1"/>
</dbReference>
<keyword evidence="2" id="KW-1185">Reference proteome</keyword>
<dbReference type="Gene3D" id="3.50.50.60">
    <property type="entry name" value="FAD/NAD(P)-binding domain"/>
    <property type="match status" value="2"/>
</dbReference>
<evidence type="ECO:0000313" key="1">
    <source>
        <dbReference type="EMBL" id="OQD89810.1"/>
    </source>
</evidence>
<accession>A0A1V6QKS5</accession>
<dbReference type="GO" id="GO:0071949">
    <property type="term" value="F:FAD binding"/>
    <property type="evidence" value="ECO:0007669"/>
    <property type="project" value="InterPro"/>
</dbReference>
<reference evidence="2" key="1">
    <citation type="journal article" date="2017" name="Nat. Microbiol.">
        <title>Global analysis of biosynthetic gene clusters reveals vast potential of secondary metabolite production in Penicillium species.</title>
        <authorList>
            <person name="Nielsen J.C."/>
            <person name="Grijseels S."/>
            <person name="Prigent S."/>
            <person name="Ji B."/>
            <person name="Dainat J."/>
            <person name="Nielsen K.F."/>
            <person name="Frisvad J.C."/>
            <person name="Workman M."/>
            <person name="Nielsen J."/>
        </authorList>
    </citation>
    <scope>NUCLEOTIDE SEQUENCE [LARGE SCALE GENOMIC DNA]</scope>
    <source>
        <strain evidence="2">IBT 31811</strain>
    </source>
</reference>
<sequence length="467" mass="51293">MAHKQKPTQPNLRDPAHSGSFNAWLLGSSIASLASAIHLIRDSNVPAACIHLVESRRDSGADLAVVGDPKSGYDHRAACMPILSDTCIKEIFTSVPSTTDSGKTVMDNIEKAKKGQAPTCLFIQGGHDLEMIDNSKFSVGLKVRAQLVVFMMKPEKSLNIIGPLTRFLQNQGVDFRFNSKVTDMTVDSGQDNGAVSGFKFIQNGSESIVSVSPRDIIIMSPGSVMSGSTGGTNSMPPSLELLDVEDKLDENWSLWLGVSPNLGDPYNFCTRISESRLESFTITIKDIGFSSLLQVLTHSKGSSSSLVSLRHSNWFLCLYIPHQPFFPHQPNDVQVLWGYGSFPEREGNFVRKPMLRCSGREIMIELLQHLDVPLEHPILNNSITIPRLMPRLTAPLLSRNYSDRPGIISESMANLAVVGQFVEMPDESCATMDYSVRGAQAAVYHLMGLQKEPRKSEQSSIPNILGF</sequence>
<dbReference type="Proteomes" id="UP000191672">
    <property type="component" value="Unassembled WGS sequence"/>
</dbReference>
<evidence type="ECO:0008006" key="3">
    <source>
        <dbReference type="Google" id="ProtNLM"/>
    </source>
</evidence>
<dbReference type="InterPro" id="IPR036188">
    <property type="entry name" value="FAD/NAD-bd_sf"/>
</dbReference>
<comment type="caution">
    <text evidence="1">The sequence shown here is derived from an EMBL/GenBank/DDBJ whole genome shotgun (WGS) entry which is preliminary data.</text>
</comment>